<keyword evidence="10 12" id="KW-1133">Transmembrane helix</keyword>
<keyword evidence="15" id="KW-1185">Reference proteome</keyword>
<reference evidence="14" key="1">
    <citation type="submission" date="2021-11" db="EMBL/GenBank/DDBJ databases">
        <authorList>
            <person name="Schell T."/>
        </authorList>
    </citation>
    <scope>NUCLEOTIDE SEQUENCE</scope>
    <source>
        <strain evidence="14">M5</strain>
    </source>
</reference>
<dbReference type="PANTHER" id="PTHR23033:SF14">
    <property type="entry name" value="GLYCOPROTEIN-N-ACETYLGALACTOSAMINE 3-BETA-GALACTOSYLTRANSFERASE 1-RELATED"/>
    <property type="match status" value="1"/>
</dbReference>
<dbReference type="GO" id="GO:0016263">
    <property type="term" value="F:glycoprotein-N-acetylgalactosamine 3-beta-galactosyltransferase activity"/>
    <property type="evidence" value="ECO:0007669"/>
    <property type="project" value="UniProtKB-EC"/>
</dbReference>
<dbReference type="Proteomes" id="UP000789390">
    <property type="component" value="Unassembled WGS sequence"/>
</dbReference>
<feature type="domain" description="Fringe-like glycosyltransferase" evidence="13">
    <location>
        <begin position="90"/>
        <end position="274"/>
    </location>
</feature>
<evidence type="ECO:0000256" key="3">
    <source>
        <dbReference type="ARBA" id="ARBA00006462"/>
    </source>
</evidence>
<evidence type="ECO:0000256" key="11">
    <source>
        <dbReference type="ARBA" id="ARBA00023136"/>
    </source>
</evidence>
<evidence type="ECO:0000256" key="4">
    <source>
        <dbReference type="ARBA" id="ARBA00012557"/>
    </source>
</evidence>
<keyword evidence="6" id="KW-0808">Transferase</keyword>
<comment type="pathway">
    <text evidence="2">Protein modification; protein glycosylation.</text>
</comment>
<dbReference type="Gene3D" id="3.90.550.50">
    <property type="match status" value="1"/>
</dbReference>
<keyword evidence="5" id="KW-0328">Glycosyltransferase</keyword>
<dbReference type="InterPro" id="IPR003378">
    <property type="entry name" value="Fringe-like_glycosylTrfase"/>
</dbReference>
<feature type="transmembrane region" description="Helical" evidence="12">
    <location>
        <begin position="21"/>
        <end position="50"/>
    </location>
</feature>
<comment type="similarity">
    <text evidence="3">Belongs to the glycosyltransferase 31 family. Beta3-Gal-T subfamily.</text>
</comment>
<evidence type="ECO:0000256" key="9">
    <source>
        <dbReference type="ARBA" id="ARBA00022968"/>
    </source>
</evidence>
<organism evidence="14 15">
    <name type="scientific">Daphnia galeata</name>
    <dbReference type="NCBI Taxonomy" id="27404"/>
    <lineage>
        <taxon>Eukaryota</taxon>
        <taxon>Metazoa</taxon>
        <taxon>Ecdysozoa</taxon>
        <taxon>Arthropoda</taxon>
        <taxon>Crustacea</taxon>
        <taxon>Branchiopoda</taxon>
        <taxon>Diplostraca</taxon>
        <taxon>Cladocera</taxon>
        <taxon>Anomopoda</taxon>
        <taxon>Daphniidae</taxon>
        <taxon>Daphnia</taxon>
    </lineage>
</organism>
<dbReference type="Pfam" id="PF02434">
    <property type="entry name" value="Fringe"/>
    <property type="match status" value="1"/>
</dbReference>
<sequence length="357" mass="41260">MLNSSHSSEVLTNFKRKLCRVVFSTKGFSVGFGLGFVFGICVSITVVFYLSSTLSPPYHNQDKQQFLQNSVKMLADKPISGVSLKRHDRILCWVVTSPQTHSRAELVKQTWGKRCDRLLFMSSAQDETLPDAVILPVNDTYTNLWGKTQEALKYIYTHHLNDADWFYKADDDTYAVMDNMRHLLSNFDPLSALHLGFRYEDPNNGKHFMSGGPGYVLTREAVRRFVEIGFANVSVLEPPNKTTSTYSSSHCPIGQHEGQEDVNLGSCLEKLNVTAGDSRDENRVERFLPWSLEDMICGHLKYKPKDYWMLREWSFYYPLKQDMECCSHHAVAFHYVKDHQLKVYEYLIYKLRLYSNR</sequence>
<evidence type="ECO:0000256" key="2">
    <source>
        <dbReference type="ARBA" id="ARBA00004922"/>
    </source>
</evidence>
<gene>
    <name evidence="14" type="ORF">DGAL_LOCUS6011</name>
</gene>
<evidence type="ECO:0000259" key="13">
    <source>
        <dbReference type="Pfam" id="PF02434"/>
    </source>
</evidence>
<evidence type="ECO:0000313" key="15">
    <source>
        <dbReference type="Proteomes" id="UP000789390"/>
    </source>
</evidence>
<name>A0A8J2RHY6_9CRUS</name>
<keyword evidence="7 12" id="KW-0812">Transmembrane</keyword>
<dbReference type="EMBL" id="CAKKLH010000112">
    <property type="protein sequence ID" value="CAH0103437.1"/>
    <property type="molecule type" value="Genomic_DNA"/>
</dbReference>
<dbReference type="InterPro" id="IPR026050">
    <property type="entry name" value="C1GALT1/C1GALT1_chp1"/>
</dbReference>
<dbReference type="GO" id="GO:0000166">
    <property type="term" value="F:nucleotide binding"/>
    <property type="evidence" value="ECO:0007669"/>
    <property type="project" value="UniProtKB-KW"/>
</dbReference>
<evidence type="ECO:0000313" key="14">
    <source>
        <dbReference type="EMBL" id="CAH0103437.1"/>
    </source>
</evidence>
<keyword evidence="11 12" id="KW-0472">Membrane</keyword>
<dbReference type="EC" id="2.4.1.122" evidence="4"/>
<proteinExistence type="inferred from homology"/>
<protein>
    <recommendedName>
        <fullName evidence="4">N-acetylgalactosaminide beta-1,3-galactosyltransferase</fullName>
        <ecNumber evidence="4">2.4.1.122</ecNumber>
    </recommendedName>
</protein>
<evidence type="ECO:0000256" key="1">
    <source>
        <dbReference type="ARBA" id="ARBA00004606"/>
    </source>
</evidence>
<keyword evidence="8" id="KW-0547">Nucleotide-binding</keyword>
<dbReference type="PANTHER" id="PTHR23033">
    <property type="entry name" value="BETA1,3-GALACTOSYLTRANSFERASE"/>
    <property type="match status" value="1"/>
</dbReference>
<dbReference type="FunFam" id="3.90.550.50:FF:000033">
    <property type="entry name" value="GD23186"/>
    <property type="match status" value="1"/>
</dbReference>
<evidence type="ECO:0000256" key="12">
    <source>
        <dbReference type="SAM" id="Phobius"/>
    </source>
</evidence>
<keyword evidence="9" id="KW-0735">Signal-anchor</keyword>
<evidence type="ECO:0000256" key="5">
    <source>
        <dbReference type="ARBA" id="ARBA00022676"/>
    </source>
</evidence>
<evidence type="ECO:0000256" key="7">
    <source>
        <dbReference type="ARBA" id="ARBA00022692"/>
    </source>
</evidence>
<evidence type="ECO:0000256" key="6">
    <source>
        <dbReference type="ARBA" id="ARBA00022679"/>
    </source>
</evidence>
<comment type="caution">
    <text evidence="14">The sequence shown here is derived from an EMBL/GenBank/DDBJ whole genome shotgun (WGS) entry which is preliminary data.</text>
</comment>
<dbReference type="AlphaFoldDB" id="A0A8J2RHY6"/>
<comment type="subcellular location">
    <subcellularLocation>
        <location evidence="1">Membrane</location>
        <topology evidence="1">Single-pass type II membrane protein</topology>
    </subcellularLocation>
</comment>
<accession>A0A8J2RHY6</accession>
<evidence type="ECO:0000256" key="8">
    <source>
        <dbReference type="ARBA" id="ARBA00022741"/>
    </source>
</evidence>
<dbReference type="GO" id="GO:0016020">
    <property type="term" value="C:membrane"/>
    <property type="evidence" value="ECO:0007669"/>
    <property type="project" value="UniProtKB-SubCell"/>
</dbReference>
<evidence type="ECO:0000256" key="10">
    <source>
        <dbReference type="ARBA" id="ARBA00022989"/>
    </source>
</evidence>
<dbReference type="OrthoDB" id="414175at2759"/>